<organism evidence="1 2">
    <name type="scientific">Lutimaribacter degradans</name>
    <dbReference type="NCBI Taxonomy" id="2945989"/>
    <lineage>
        <taxon>Bacteria</taxon>
        <taxon>Pseudomonadati</taxon>
        <taxon>Pseudomonadota</taxon>
        <taxon>Alphaproteobacteria</taxon>
        <taxon>Rhodobacterales</taxon>
        <taxon>Roseobacteraceae</taxon>
        <taxon>Lutimaribacter</taxon>
    </lineage>
</organism>
<proteinExistence type="predicted"/>
<keyword evidence="2" id="KW-1185">Reference proteome</keyword>
<evidence type="ECO:0000313" key="1">
    <source>
        <dbReference type="EMBL" id="MCM2561188.1"/>
    </source>
</evidence>
<dbReference type="EMBL" id="JAMQGO010000001">
    <property type="protein sequence ID" value="MCM2561188.1"/>
    <property type="molecule type" value="Genomic_DNA"/>
</dbReference>
<accession>A0ACC5ZS97</accession>
<comment type="caution">
    <text evidence="1">The sequence shown here is derived from an EMBL/GenBank/DDBJ whole genome shotgun (WGS) entry which is preliminary data.</text>
</comment>
<sequence>MKFTRVIFTVPAVVLALSVQALGHELWIEPENYQVEPGAPLSAQIKNGEGFQGINQAWFDRRIDRVEQLQNGNLAPVTGRAGDIPALHLPDAGDGLLVLAYQSTAQTLTYRDWATFTDFVEHKALAGTLQRHAARDLPETGFKEAYSRHAKALVAVGDGRGSDRDLGLKTEFVALENPYSDDMADGLTVRLLYQGAPRDNAQVEVFARAPDGAVTITTTRTDENGQAVISVAPGHDYLLDAVVMREPAPALAEETGVVWESLWAALTFRVPG</sequence>
<gene>
    <name evidence="1" type="ORF">M8744_03425</name>
</gene>
<reference evidence="1" key="1">
    <citation type="submission" date="2022-06" db="EMBL/GenBank/DDBJ databases">
        <title>Lutimaribacter sp. EGI FJ00013, a novel bacterium isolated from a salt lake sediment enrichment.</title>
        <authorList>
            <person name="Gao L."/>
            <person name="Fang B.-Z."/>
            <person name="Li W.-J."/>
        </authorList>
    </citation>
    <scope>NUCLEOTIDE SEQUENCE</scope>
    <source>
        <strain evidence="1">EGI FJ00013</strain>
    </source>
</reference>
<name>A0ACC5ZS97_9RHOB</name>
<protein>
    <submittedName>
        <fullName evidence="1">DUF4198 domain-containing protein</fullName>
    </submittedName>
</protein>
<dbReference type="Proteomes" id="UP001203036">
    <property type="component" value="Unassembled WGS sequence"/>
</dbReference>
<evidence type="ECO:0000313" key="2">
    <source>
        <dbReference type="Proteomes" id="UP001203036"/>
    </source>
</evidence>